<proteinExistence type="predicted"/>
<reference evidence="1 2" key="1">
    <citation type="journal article" date="2014" name="Genome Announc.">
        <title>Draft Genome Sequences of Two Isolates of the Roseobacter Group, Sulfitobacter sp. Strains 3SOLIMAR09 and 1FIGIMAR09, from Harbors of Mallorca Island (Mediterranean Sea).</title>
        <authorList>
            <person name="Mas-Llado M."/>
            <person name="Pina-Villalonga J.M."/>
            <person name="Brunet-Galmes I."/>
            <person name="Nogales B."/>
            <person name="Bosch R."/>
        </authorList>
    </citation>
    <scope>NUCLEOTIDE SEQUENCE [LARGE SCALE GENOMIC DNA]</scope>
    <source>
        <strain evidence="1 2">1FIGIMAR09</strain>
    </source>
</reference>
<protein>
    <submittedName>
        <fullName evidence="1">Transposase</fullName>
    </submittedName>
</protein>
<dbReference type="Proteomes" id="UP000027337">
    <property type="component" value="Unassembled WGS sequence"/>
</dbReference>
<sequence>MNRHRRIYVPWGRYFFTVNIAHRGADVLVRHIEVLRHAVRVTRLARHEHYYLVPINNNVFSLEVF</sequence>
<organism evidence="1 2">
    <name type="scientific">Sulfitobacter mediterraneus</name>
    <dbReference type="NCBI Taxonomy" id="83219"/>
    <lineage>
        <taxon>Bacteria</taxon>
        <taxon>Pseudomonadati</taxon>
        <taxon>Pseudomonadota</taxon>
        <taxon>Alphaproteobacteria</taxon>
        <taxon>Rhodobacterales</taxon>
        <taxon>Roseobacteraceae</taxon>
        <taxon>Sulfitobacter</taxon>
    </lineage>
</organism>
<evidence type="ECO:0000313" key="1">
    <source>
        <dbReference type="EMBL" id="KAJ04142.1"/>
    </source>
</evidence>
<dbReference type="STRING" id="83219.PM02_04795"/>
<dbReference type="AlphaFoldDB" id="A0A061STE1"/>
<gene>
    <name evidence="1" type="ORF">PM02_04795</name>
</gene>
<name>A0A061STE1_9RHOB</name>
<accession>A0A061STE1</accession>
<dbReference type="EMBL" id="JEMU01000003">
    <property type="protein sequence ID" value="KAJ04142.1"/>
    <property type="molecule type" value="Genomic_DNA"/>
</dbReference>
<comment type="caution">
    <text evidence="1">The sequence shown here is derived from an EMBL/GenBank/DDBJ whole genome shotgun (WGS) entry which is preliminary data.</text>
</comment>
<evidence type="ECO:0000313" key="2">
    <source>
        <dbReference type="Proteomes" id="UP000027337"/>
    </source>
</evidence>
<keyword evidence="2" id="KW-1185">Reference proteome</keyword>